<dbReference type="EMBL" id="CP071446">
    <property type="protein sequence ID" value="QTA37672.1"/>
    <property type="molecule type" value="Genomic_DNA"/>
</dbReference>
<sequence length="234" mass="26968">MLGEKILIFNKIDSTNEYLKENYKKLPNGTVVVATTQTNGKGRYGKNWASPEGGLWFSILLKPRKPQPGDFYTKISSLALINILKKYGINARIKWPNDIYVNKKKLCGILTEAVYKGELEAVIIGIGLNVNNEIPEHLKNTAISIKQLIERRINPLRFLNNFLKKLRTLHAKYKNTPTLLTENWKKYLLFKEGDRIIINNREILILKIEKDYMIVQDCLTIKSIRSIHELEGTV</sequence>
<dbReference type="RefSeq" id="WP_207566396.1">
    <property type="nucleotide sequence ID" value="NZ_CP071446.1"/>
</dbReference>
<keyword evidence="1 3" id="KW-0436">Ligase</keyword>
<dbReference type="Pfam" id="PF03099">
    <property type="entry name" value="BPL_LplA_LipB"/>
    <property type="match status" value="1"/>
</dbReference>
<dbReference type="InterPro" id="IPR045864">
    <property type="entry name" value="aa-tRNA-synth_II/BPL/LPL"/>
</dbReference>
<evidence type="ECO:0000259" key="2">
    <source>
        <dbReference type="PROSITE" id="PS51733"/>
    </source>
</evidence>
<dbReference type="CDD" id="cd16442">
    <property type="entry name" value="BPL"/>
    <property type="match status" value="1"/>
</dbReference>
<evidence type="ECO:0000313" key="4">
    <source>
        <dbReference type="Proteomes" id="UP000671862"/>
    </source>
</evidence>
<dbReference type="SUPFAM" id="SSF55681">
    <property type="entry name" value="Class II aaRS and biotin synthetases"/>
    <property type="match status" value="1"/>
</dbReference>
<dbReference type="Gene3D" id="3.30.930.10">
    <property type="entry name" value="Bira Bifunctional Protein, Domain 2"/>
    <property type="match status" value="1"/>
</dbReference>
<dbReference type="PROSITE" id="PS51733">
    <property type="entry name" value="BPL_LPL_CATALYTIC"/>
    <property type="match status" value="1"/>
</dbReference>
<dbReference type="NCBIfam" id="TIGR00121">
    <property type="entry name" value="birA_ligase"/>
    <property type="match status" value="1"/>
</dbReference>
<dbReference type="InterPro" id="IPR004408">
    <property type="entry name" value="Biotin_CoA_COase_ligase"/>
</dbReference>
<organism evidence="3 4">
    <name type="scientific">Thermosipho ferrireducens</name>
    <dbReference type="NCBI Taxonomy" id="2571116"/>
    <lineage>
        <taxon>Bacteria</taxon>
        <taxon>Thermotogati</taxon>
        <taxon>Thermotogota</taxon>
        <taxon>Thermotogae</taxon>
        <taxon>Thermotogales</taxon>
        <taxon>Fervidobacteriaceae</taxon>
        <taxon>Thermosipho</taxon>
    </lineage>
</organism>
<dbReference type="GO" id="GO:0004077">
    <property type="term" value="F:biotin--[biotin carboxyl-carrier protein] ligase activity"/>
    <property type="evidence" value="ECO:0007669"/>
    <property type="project" value="UniProtKB-EC"/>
</dbReference>
<evidence type="ECO:0000313" key="3">
    <source>
        <dbReference type="EMBL" id="QTA37672.1"/>
    </source>
</evidence>
<dbReference type="Proteomes" id="UP000671862">
    <property type="component" value="Chromosome"/>
</dbReference>
<dbReference type="PANTHER" id="PTHR12835:SF5">
    <property type="entry name" value="BIOTIN--PROTEIN LIGASE"/>
    <property type="match status" value="1"/>
</dbReference>
<gene>
    <name evidence="3" type="ORF">JYK00_08050</name>
</gene>
<protein>
    <submittedName>
        <fullName evidence="3">Biotin--[acetyl-CoA-carboxylase] ligase</fullName>
        <ecNumber evidence="3">6.3.4.15</ecNumber>
    </submittedName>
</protein>
<keyword evidence="4" id="KW-1185">Reference proteome</keyword>
<proteinExistence type="predicted"/>
<name>A0ABX7S587_9BACT</name>
<dbReference type="EC" id="6.3.4.15" evidence="3"/>
<reference evidence="3 4" key="1">
    <citation type="submission" date="2021-03" db="EMBL/GenBank/DDBJ databases">
        <title>Thermosipho ferrireducens sp.nov., an anaerobic thermophilic iron-reducing bacterium isolated from a deep-sea hydrothermal sulfide deposits.</title>
        <authorList>
            <person name="Zeng X."/>
            <person name="Chen Y."/>
            <person name="Shao Z."/>
        </authorList>
    </citation>
    <scope>NUCLEOTIDE SEQUENCE [LARGE SCALE GENOMIC DNA]</scope>
    <source>
        <strain evidence="3 4">JL129W03</strain>
    </source>
</reference>
<feature type="domain" description="BPL/LPL catalytic" evidence="2">
    <location>
        <begin position="1"/>
        <end position="174"/>
    </location>
</feature>
<dbReference type="PANTHER" id="PTHR12835">
    <property type="entry name" value="BIOTIN PROTEIN LIGASE"/>
    <property type="match status" value="1"/>
</dbReference>
<accession>A0ABX7S587</accession>
<evidence type="ECO:0000256" key="1">
    <source>
        <dbReference type="ARBA" id="ARBA00022598"/>
    </source>
</evidence>
<dbReference type="InterPro" id="IPR004143">
    <property type="entry name" value="BPL_LPL_catalytic"/>
</dbReference>